<evidence type="ECO:0000256" key="5">
    <source>
        <dbReference type="ARBA" id="ARBA00023204"/>
    </source>
</evidence>
<sequence length="698" mass="77169">MSPAQKHKRNGAADDLPPDVDLDVDIEDEAAEEIVEPEAVSAGPDVAFTAIDWTPHAGDADGMVGAEVIQTFVKRLPNQPGVYRMMNAAGDVLYVGKARSLKKRVTNYAQGRFHTARIGRMVRETATMEFVVTRTEIEALLLEANLIKRLRPRFNVLMRDDKSFPYILLTGDHVSPGIYKHRGARSRKGDYFGPFASAGAVGRTINSLQRAFLLRSCTDSFYENRTRPCLLYQIKRCAGPCTGEISHQGYAELVAEAKDFLSGRSQKVKTEISAAMQQASQELDFERAAIYRDRLAALSHVQAHQGINPQTVEEADVFAIHQEGGQTCIQVFFFRTGQNWGNRAYFPKADPALEPAEVLGSFLAQFYDDKLPARTLLLSQPVQEQELLAEALSTRAGRRVAISVPQRGEKKDLIDHALQNAREALGRRLAETSTQARLLTGFAETFGLQKPPVRIEVYDNSHIMGTNAVGAMVVAGPEGFVKNQYRKFNIRSTEITPGDDFGMMREVMERRFSRLLREHGDVQPSGGAGAEAEDDAAEDLVGGNGSFPAWPDVILIDGGQGQMTAVRKILSDLGIEDRVVAIGIAKGPDRDAGRERFFVKGRDSFMLPVRDPVLYFVQRLRDEVHRFAIGSHRARRKKEMVKSPLDEIAGIGPGRKRALLLAFGTAKAVSRAAVEDLVKVDGISEHVAKLVYNHFHDS</sequence>
<evidence type="ECO:0000259" key="9">
    <source>
        <dbReference type="PROSITE" id="PS50151"/>
    </source>
</evidence>
<feature type="domain" description="UVR" evidence="9">
    <location>
        <begin position="266"/>
        <end position="301"/>
    </location>
</feature>
<dbReference type="Gene3D" id="3.30.420.340">
    <property type="entry name" value="UvrC, RNAse H endonuclease domain"/>
    <property type="match status" value="1"/>
</dbReference>
<dbReference type="InterPro" id="IPR010994">
    <property type="entry name" value="RuvA_2-like"/>
</dbReference>
<dbReference type="RefSeq" id="WP_320316384.1">
    <property type="nucleotide sequence ID" value="NZ_JAVIIX010000004.1"/>
</dbReference>
<keyword evidence="3 7" id="KW-0228">DNA excision</keyword>
<dbReference type="InterPro" id="IPR047296">
    <property type="entry name" value="GIY-YIG_UvrC_Cho"/>
</dbReference>
<protein>
    <recommendedName>
        <fullName evidence="7">UvrABC system protein C</fullName>
        <shortName evidence="7">Protein UvrC</shortName>
    </recommendedName>
    <alternativeName>
        <fullName evidence="7">Excinuclease ABC subunit C</fullName>
    </alternativeName>
</protein>
<evidence type="ECO:0000256" key="1">
    <source>
        <dbReference type="ARBA" id="ARBA00022490"/>
    </source>
</evidence>
<evidence type="ECO:0000259" key="10">
    <source>
        <dbReference type="PROSITE" id="PS50164"/>
    </source>
</evidence>
<dbReference type="InterPro" id="IPR001943">
    <property type="entry name" value="UVR_dom"/>
</dbReference>
<dbReference type="NCBIfam" id="NF001824">
    <property type="entry name" value="PRK00558.1-5"/>
    <property type="match status" value="1"/>
</dbReference>
<evidence type="ECO:0000259" key="11">
    <source>
        <dbReference type="PROSITE" id="PS50165"/>
    </source>
</evidence>
<dbReference type="SUPFAM" id="SSF46600">
    <property type="entry name" value="C-terminal UvrC-binding domain of UvrB"/>
    <property type="match status" value="1"/>
</dbReference>
<keyword evidence="6 7" id="KW-0742">SOS response</keyword>
<dbReference type="PANTHER" id="PTHR30562">
    <property type="entry name" value="UVRC/OXIDOREDUCTASE"/>
    <property type="match status" value="1"/>
</dbReference>
<dbReference type="InterPro" id="IPR038476">
    <property type="entry name" value="UvrC_RNase_H_dom_sf"/>
</dbReference>
<gene>
    <name evidence="7 12" type="primary">uvrC</name>
    <name evidence="12" type="ORF">RFM27_08680</name>
</gene>
<feature type="compositionally biased region" description="Basic residues" evidence="8">
    <location>
        <begin position="1"/>
        <end position="10"/>
    </location>
</feature>
<feature type="region of interest" description="Disordered" evidence="8">
    <location>
        <begin position="1"/>
        <end position="21"/>
    </location>
</feature>
<dbReference type="Pfam" id="PF08459">
    <property type="entry name" value="UvrC_RNaseH_dom"/>
    <property type="match status" value="1"/>
</dbReference>
<dbReference type="NCBIfam" id="TIGR00194">
    <property type="entry name" value="uvrC"/>
    <property type="match status" value="1"/>
</dbReference>
<evidence type="ECO:0000256" key="8">
    <source>
        <dbReference type="SAM" id="MobiDB-lite"/>
    </source>
</evidence>
<dbReference type="InterPro" id="IPR036876">
    <property type="entry name" value="UVR_dom_sf"/>
</dbReference>
<dbReference type="SUPFAM" id="SSF82771">
    <property type="entry name" value="GIY-YIG endonuclease"/>
    <property type="match status" value="1"/>
</dbReference>
<dbReference type="Pfam" id="PF01541">
    <property type="entry name" value="GIY-YIG"/>
    <property type="match status" value="1"/>
</dbReference>
<evidence type="ECO:0000256" key="6">
    <source>
        <dbReference type="ARBA" id="ARBA00023236"/>
    </source>
</evidence>
<keyword evidence="2 7" id="KW-0227">DNA damage</keyword>
<comment type="function">
    <text evidence="7">The UvrABC repair system catalyzes the recognition and processing of DNA lesions. UvrC both incises the 5' and 3' sides of the lesion. The N-terminal half is responsible for the 3' incision and the C-terminal half is responsible for the 5' incision.</text>
</comment>
<organism evidence="12 13">
    <name type="scientific">Mesorhizobium dulcispinae</name>
    <dbReference type="NCBI Taxonomy" id="3072316"/>
    <lineage>
        <taxon>Bacteria</taxon>
        <taxon>Pseudomonadati</taxon>
        <taxon>Pseudomonadota</taxon>
        <taxon>Alphaproteobacteria</taxon>
        <taxon>Hyphomicrobiales</taxon>
        <taxon>Phyllobacteriaceae</taxon>
        <taxon>Mesorhizobium</taxon>
    </lineage>
</organism>
<dbReference type="InterPro" id="IPR000305">
    <property type="entry name" value="GIY-YIG_endonuc"/>
</dbReference>
<evidence type="ECO:0000256" key="7">
    <source>
        <dbReference type="HAMAP-Rule" id="MF_00203"/>
    </source>
</evidence>
<accession>A0ABU4XBG8</accession>
<dbReference type="Pfam" id="PF02151">
    <property type="entry name" value="UVR"/>
    <property type="match status" value="1"/>
</dbReference>
<dbReference type="InterPro" id="IPR050066">
    <property type="entry name" value="UvrABC_protein_C"/>
</dbReference>
<dbReference type="PANTHER" id="PTHR30562:SF1">
    <property type="entry name" value="UVRABC SYSTEM PROTEIN C"/>
    <property type="match status" value="1"/>
</dbReference>
<dbReference type="Pfam" id="PF22920">
    <property type="entry name" value="UvrC_RNaseH"/>
    <property type="match status" value="1"/>
</dbReference>
<dbReference type="Proteomes" id="UP001271780">
    <property type="component" value="Unassembled WGS sequence"/>
</dbReference>
<comment type="subcellular location">
    <subcellularLocation>
        <location evidence="7">Cytoplasm</location>
    </subcellularLocation>
</comment>
<dbReference type="Gene3D" id="3.40.1440.10">
    <property type="entry name" value="GIY-YIG endonuclease"/>
    <property type="match status" value="1"/>
</dbReference>
<keyword evidence="4 7" id="KW-0267">Excision nuclease</keyword>
<comment type="similarity">
    <text evidence="7">Belongs to the UvrC family.</text>
</comment>
<dbReference type="InterPro" id="IPR003583">
    <property type="entry name" value="Hlx-hairpin-Hlx_DNA-bd_motif"/>
</dbReference>
<dbReference type="PROSITE" id="PS50151">
    <property type="entry name" value="UVR"/>
    <property type="match status" value="1"/>
</dbReference>
<feature type="domain" description="GIY-YIG" evidence="10">
    <location>
        <begin position="78"/>
        <end position="156"/>
    </location>
</feature>
<dbReference type="HAMAP" id="MF_00203">
    <property type="entry name" value="UvrC"/>
    <property type="match status" value="1"/>
</dbReference>
<dbReference type="SUPFAM" id="SSF47781">
    <property type="entry name" value="RuvA domain 2-like"/>
    <property type="match status" value="1"/>
</dbReference>
<name>A0ABU4XBG8_9HYPH</name>
<proteinExistence type="inferred from homology"/>
<comment type="subunit">
    <text evidence="7">Interacts with UvrB in an incision complex.</text>
</comment>
<evidence type="ECO:0000313" key="12">
    <source>
        <dbReference type="EMBL" id="MDX8472142.1"/>
    </source>
</evidence>
<dbReference type="EMBL" id="JAVIIZ010000003">
    <property type="protein sequence ID" value="MDX8472142.1"/>
    <property type="molecule type" value="Genomic_DNA"/>
</dbReference>
<dbReference type="PROSITE" id="PS50165">
    <property type="entry name" value="UVRC"/>
    <property type="match status" value="1"/>
</dbReference>
<dbReference type="Gene3D" id="1.10.150.20">
    <property type="entry name" value="5' to 3' exonuclease, C-terminal subdomain"/>
    <property type="match status" value="1"/>
</dbReference>
<evidence type="ECO:0000256" key="4">
    <source>
        <dbReference type="ARBA" id="ARBA00022881"/>
    </source>
</evidence>
<keyword evidence="5 7" id="KW-0234">DNA repair</keyword>
<feature type="domain" description="UvrC family homology region profile" evidence="11">
    <location>
        <begin position="317"/>
        <end position="570"/>
    </location>
</feature>
<keyword evidence="1 7" id="KW-0963">Cytoplasm</keyword>
<evidence type="ECO:0000313" key="13">
    <source>
        <dbReference type="Proteomes" id="UP001271780"/>
    </source>
</evidence>
<reference evidence="12 13" key="1">
    <citation type="submission" date="2023-08" db="EMBL/GenBank/DDBJ databases">
        <title>Implementing the SeqCode for naming new Mesorhizobium species isolated from Vachellia karroo root nodules.</title>
        <authorList>
            <person name="Van Lill M."/>
        </authorList>
    </citation>
    <scope>NUCLEOTIDE SEQUENCE [LARGE SCALE GENOMIC DNA]</scope>
    <source>
        <strain evidence="12 13">VK23A</strain>
    </source>
</reference>
<dbReference type="InterPro" id="IPR035901">
    <property type="entry name" value="GIY-YIG_endonuc_sf"/>
</dbReference>
<dbReference type="InterPro" id="IPR004791">
    <property type="entry name" value="UvrC"/>
</dbReference>
<dbReference type="SMART" id="SM00465">
    <property type="entry name" value="GIYc"/>
    <property type="match status" value="1"/>
</dbReference>
<comment type="caution">
    <text evidence="12">The sequence shown here is derived from an EMBL/GenBank/DDBJ whole genome shotgun (WGS) entry which is preliminary data.</text>
</comment>
<dbReference type="Gene3D" id="4.10.860.10">
    <property type="entry name" value="UVR domain"/>
    <property type="match status" value="1"/>
</dbReference>
<dbReference type="InterPro" id="IPR001162">
    <property type="entry name" value="UvrC_RNase_H_dom"/>
</dbReference>
<dbReference type="PROSITE" id="PS50164">
    <property type="entry name" value="GIY_YIG"/>
    <property type="match status" value="1"/>
</dbReference>
<dbReference type="CDD" id="cd10434">
    <property type="entry name" value="GIY-YIG_UvrC_Cho"/>
    <property type="match status" value="1"/>
</dbReference>
<evidence type="ECO:0000256" key="2">
    <source>
        <dbReference type="ARBA" id="ARBA00022763"/>
    </source>
</evidence>
<dbReference type="SMART" id="SM00278">
    <property type="entry name" value="HhH1"/>
    <property type="match status" value="2"/>
</dbReference>
<evidence type="ECO:0000256" key="3">
    <source>
        <dbReference type="ARBA" id="ARBA00022769"/>
    </source>
</evidence>
<dbReference type="Pfam" id="PF14520">
    <property type="entry name" value="HHH_5"/>
    <property type="match status" value="1"/>
</dbReference>
<keyword evidence="13" id="KW-1185">Reference proteome</keyword>